<comment type="caution">
    <text evidence="3">The sequence shown here is derived from an EMBL/GenBank/DDBJ whole genome shotgun (WGS) entry which is preliminary data.</text>
</comment>
<keyword evidence="1" id="KW-0472">Membrane</keyword>
<accession>A0A815PH30</accession>
<dbReference type="Proteomes" id="UP000663842">
    <property type="component" value="Unassembled WGS sequence"/>
</dbReference>
<gene>
    <name evidence="3" type="ORF">CJN711_LOCUS24466</name>
    <name evidence="6" type="ORF">GIL414_LOCUS59019</name>
    <name evidence="2" type="ORF">KQP761_LOCUS8457</name>
    <name evidence="5" type="ORF">UXM345_LOCUS17966</name>
    <name evidence="4" type="ORF">XDN619_LOCUS25697</name>
</gene>
<sequence>MEEDNTTVTSMSSTSFLAEIMLILTGLSGILVVGVNIGFFHSLPVFVVTLGLSIGILAIIMCIIGIYVLLYQNYFRLKLFLQLLALFIGIQSAFIIYLYFFTTYTDSIDHHHQQQGVLIALDVCCGLGASALIALCFHLKQKGSVIEMFKF</sequence>
<feature type="transmembrane region" description="Helical" evidence="1">
    <location>
        <begin position="46"/>
        <end position="71"/>
    </location>
</feature>
<name>A0A815PH30_9BILA</name>
<keyword evidence="1" id="KW-1133">Transmembrane helix</keyword>
<evidence type="ECO:0000313" key="6">
    <source>
        <dbReference type="EMBL" id="CAF5033349.1"/>
    </source>
</evidence>
<dbReference type="EMBL" id="CAJOBJ010221145">
    <property type="protein sequence ID" value="CAF5033349.1"/>
    <property type="molecule type" value="Genomic_DNA"/>
</dbReference>
<dbReference type="Proteomes" id="UP000663834">
    <property type="component" value="Unassembled WGS sequence"/>
</dbReference>
<dbReference type="OrthoDB" id="10043175at2759"/>
<dbReference type="EMBL" id="CAJOBF010002386">
    <property type="protein sequence ID" value="CAF4030532.1"/>
    <property type="molecule type" value="Genomic_DNA"/>
</dbReference>
<proteinExistence type="predicted"/>
<feature type="transmembrane region" description="Helical" evidence="1">
    <location>
        <begin position="20"/>
        <end position="40"/>
    </location>
</feature>
<feature type="transmembrane region" description="Helical" evidence="1">
    <location>
        <begin position="116"/>
        <end position="139"/>
    </location>
</feature>
<keyword evidence="1" id="KW-0812">Transmembrane</keyword>
<evidence type="ECO:0000313" key="3">
    <source>
        <dbReference type="EMBL" id="CAF1449097.1"/>
    </source>
</evidence>
<protein>
    <submittedName>
        <fullName evidence="3">Uncharacterized protein</fullName>
    </submittedName>
</protein>
<evidence type="ECO:0000313" key="2">
    <source>
        <dbReference type="EMBL" id="CAF1375972.1"/>
    </source>
</evidence>
<dbReference type="EMBL" id="CAJNRG010011803">
    <property type="protein sequence ID" value="CAF2135235.1"/>
    <property type="molecule type" value="Genomic_DNA"/>
</dbReference>
<dbReference type="Proteomes" id="UP000663855">
    <property type="component" value="Unassembled WGS sequence"/>
</dbReference>
<dbReference type="EMBL" id="CAJNOV010011490">
    <property type="protein sequence ID" value="CAF1449097.1"/>
    <property type="molecule type" value="Genomic_DNA"/>
</dbReference>
<dbReference type="Proteomes" id="UP000681720">
    <property type="component" value="Unassembled WGS sequence"/>
</dbReference>
<evidence type="ECO:0000256" key="1">
    <source>
        <dbReference type="SAM" id="Phobius"/>
    </source>
</evidence>
<evidence type="ECO:0000313" key="4">
    <source>
        <dbReference type="EMBL" id="CAF2135235.1"/>
    </source>
</evidence>
<dbReference type="AlphaFoldDB" id="A0A815PH30"/>
<reference evidence="3" key="1">
    <citation type="submission" date="2021-02" db="EMBL/GenBank/DDBJ databases">
        <authorList>
            <person name="Nowell W R."/>
        </authorList>
    </citation>
    <scope>NUCLEOTIDE SEQUENCE</scope>
</reference>
<evidence type="ECO:0000313" key="5">
    <source>
        <dbReference type="EMBL" id="CAF4030532.1"/>
    </source>
</evidence>
<organism evidence="3 7">
    <name type="scientific">Rotaria magnacalcarata</name>
    <dbReference type="NCBI Taxonomy" id="392030"/>
    <lineage>
        <taxon>Eukaryota</taxon>
        <taxon>Metazoa</taxon>
        <taxon>Spiralia</taxon>
        <taxon>Gnathifera</taxon>
        <taxon>Rotifera</taxon>
        <taxon>Eurotatoria</taxon>
        <taxon>Bdelloidea</taxon>
        <taxon>Philodinida</taxon>
        <taxon>Philodinidae</taxon>
        <taxon>Rotaria</taxon>
    </lineage>
</organism>
<dbReference type="EMBL" id="CAJNOW010003279">
    <property type="protein sequence ID" value="CAF1375972.1"/>
    <property type="molecule type" value="Genomic_DNA"/>
</dbReference>
<feature type="transmembrane region" description="Helical" evidence="1">
    <location>
        <begin position="83"/>
        <end position="104"/>
    </location>
</feature>
<evidence type="ECO:0000313" key="7">
    <source>
        <dbReference type="Proteomes" id="UP000663855"/>
    </source>
</evidence>
<dbReference type="Proteomes" id="UP000663887">
    <property type="component" value="Unassembled WGS sequence"/>
</dbReference>